<comment type="caution">
    <text evidence="2">The sequence shown here is derived from an EMBL/GenBank/DDBJ whole genome shotgun (WGS) entry which is preliminary data.</text>
</comment>
<proteinExistence type="predicted"/>
<evidence type="ECO:0000313" key="2">
    <source>
        <dbReference type="EMBL" id="MCD1610659.1"/>
    </source>
</evidence>
<dbReference type="GO" id="GO:0015969">
    <property type="term" value="P:guanosine tetraphosphate metabolic process"/>
    <property type="evidence" value="ECO:0007669"/>
    <property type="project" value="InterPro"/>
</dbReference>
<name>A0A9X1SRH7_9GAMM</name>
<dbReference type="Pfam" id="PF04607">
    <property type="entry name" value="RelA_SpoT"/>
    <property type="match status" value="1"/>
</dbReference>
<dbReference type="PANTHER" id="PTHR47837">
    <property type="entry name" value="GTP PYROPHOSPHOKINASE YJBM"/>
    <property type="match status" value="1"/>
</dbReference>
<dbReference type="Gene3D" id="3.30.460.10">
    <property type="entry name" value="Beta Polymerase, domain 2"/>
    <property type="match status" value="1"/>
</dbReference>
<sequence length="321" mass="36450">MELEEFRDRLTDAQPSLRGWGDFVRETVKAISKAESITLQILSSRVKEIDSAIGKLSRKPYKNPMSDMTDLVGVRAVCLLSPDVEKLCSSLVSHPVWKIQKSRDTSKEYEQAPEKFGYQSHHFEVRAKVDLNADGVFIPADTCCELQVRTLMQHAYAEVVHDSIYKSAWGAPSRAIRFVSSSAALIETADHLFCETMNVLELETKSRGELLEQLTGLYDSKINIKGFKDQKFNMMVLEELKDLIDDETVPKLSAFLDERNYIPGRISDRVSSDAFWSQPVSMLAYFLVHDHSYRVKDAWPFSESEDALAMVYSDLGKKFAN</sequence>
<dbReference type="Proteomes" id="UP001138989">
    <property type="component" value="Unassembled WGS sequence"/>
</dbReference>
<dbReference type="RefSeq" id="WP_082041342.1">
    <property type="nucleotide sequence ID" value="NZ_JAINWF010000033.1"/>
</dbReference>
<dbReference type="CDD" id="cd05399">
    <property type="entry name" value="NT_Rel-Spo_like"/>
    <property type="match status" value="1"/>
</dbReference>
<accession>A0A9X1SRH7</accession>
<dbReference type="InterPro" id="IPR043519">
    <property type="entry name" value="NT_sf"/>
</dbReference>
<dbReference type="SMART" id="SM00954">
    <property type="entry name" value="RelA_SpoT"/>
    <property type="match status" value="1"/>
</dbReference>
<keyword evidence="3" id="KW-1185">Reference proteome</keyword>
<evidence type="ECO:0000313" key="3">
    <source>
        <dbReference type="Proteomes" id="UP001138989"/>
    </source>
</evidence>
<gene>
    <name evidence="2" type="ORF">K7H17_22725</name>
</gene>
<evidence type="ECO:0000259" key="1">
    <source>
        <dbReference type="SMART" id="SM00954"/>
    </source>
</evidence>
<dbReference type="InterPro" id="IPR007685">
    <property type="entry name" value="RelA_SpoT"/>
</dbReference>
<organism evidence="2 3">
    <name type="scientific">Stutzerimonas kunmingensis</name>
    <dbReference type="NCBI Taxonomy" id="1211807"/>
    <lineage>
        <taxon>Bacteria</taxon>
        <taxon>Pseudomonadati</taxon>
        <taxon>Pseudomonadota</taxon>
        <taxon>Gammaproteobacteria</taxon>
        <taxon>Pseudomonadales</taxon>
        <taxon>Pseudomonadaceae</taxon>
        <taxon>Stutzerimonas</taxon>
    </lineage>
</organism>
<dbReference type="InterPro" id="IPR052366">
    <property type="entry name" value="GTP_Pyrophosphokinase"/>
</dbReference>
<dbReference type="PANTHER" id="PTHR47837:SF1">
    <property type="entry name" value="GTP PYROPHOSPHOKINASE YJBM"/>
    <property type="match status" value="1"/>
</dbReference>
<reference evidence="2" key="1">
    <citation type="submission" date="2021-08" db="EMBL/GenBank/DDBJ databases">
        <title>Isolation and characterization of neutrophilic mixotrophic iron-oxidizing bacteria from deep-sea hydrothermal vents.</title>
        <authorList>
            <person name="He Y."/>
        </authorList>
    </citation>
    <scope>NUCLEOTIDE SEQUENCE</scope>
    <source>
        <strain evidence="2">IOP_13</strain>
    </source>
</reference>
<protein>
    <submittedName>
        <fullName evidence="2">RelA/SpoT domain-containing protein</fullName>
    </submittedName>
</protein>
<dbReference type="EMBL" id="JAINWF010000033">
    <property type="protein sequence ID" value="MCD1610659.1"/>
    <property type="molecule type" value="Genomic_DNA"/>
</dbReference>
<dbReference type="SUPFAM" id="SSF81301">
    <property type="entry name" value="Nucleotidyltransferase"/>
    <property type="match status" value="1"/>
</dbReference>
<dbReference type="AlphaFoldDB" id="A0A9X1SRH7"/>
<feature type="domain" description="RelA/SpoT" evidence="1">
    <location>
        <begin position="44"/>
        <end position="171"/>
    </location>
</feature>